<dbReference type="PANTHER" id="PTHR42028:SF1">
    <property type="entry name" value="YALI0E30657P"/>
    <property type="match status" value="1"/>
</dbReference>
<dbReference type="OrthoDB" id="2435509at2759"/>
<evidence type="ECO:0000256" key="2">
    <source>
        <dbReference type="SAM" id="Phobius"/>
    </source>
</evidence>
<feature type="compositionally biased region" description="Polar residues" evidence="1">
    <location>
        <begin position="67"/>
        <end position="87"/>
    </location>
</feature>
<feature type="transmembrane region" description="Helical" evidence="2">
    <location>
        <begin position="274"/>
        <end position="297"/>
    </location>
</feature>
<feature type="chain" id="PRO_5025503650" description="DUF7137 domain-containing protein" evidence="3">
    <location>
        <begin position="22"/>
        <end position="298"/>
    </location>
</feature>
<sequence length="298" mass="31452">MRLSSLLPPILLFAATTTAWPAEWDPLGLARRDTAPKVNERAGKQSHTQAQSIAAVQDNGNSGSGSPSAAKSTQHASQTEQDTTITQPASNSPTASNAPSASNRRPPTTSKYETTKTFNDVLPPGGVSMITPAAILGQQYYKIGNENVTEFVTFAWNYTSLSVTPSAVDVLASCALNDVTYTIALNQSITGPMQTVLWDTGEFDRTASISLAVATYTLIVYDSDSSPEAVARAGYLGTYNQFAFGLYTPKAPPPLQGIVCATCGAASALERHTVMFLLGLAGVTVLSFGWFTGVAGLW</sequence>
<dbReference type="AlphaFoldDB" id="A0A6A6Q6G9"/>
<dbReference type="PANTHER" id="PTHR42028">
    <property type="entry name" value="CHROMOSOME 1, WHOLE GENOME SHOTGUN SEQUENCE"/>
    <property type="match status" value="1"/>
</dbReference>
<keyword evidence="3" id="KW-0732">Signal</keyword>
<proteinExistence type="predicted"/>
<reference evidence="5" key="1">
    <citation type="journal article" date="2020" name="Stud. Mycol.">
        <title>101 Dothideomycetes genomes: a test case for predicting lifestyles and emergence of pathogens.</title>
        <authorList>
            <person name="Haridas S."/>
            <person name="Albert R."/>
            <person name="Binder M."/>
            <person name="Bloem J."/>
            <person name="Labutti K."/>
            <person name="Salamov A."/>
            <person name="Andreopoulos B."/>
            <person name="Baker S."/>
            <person name="Barry K."/>
            <person name="Bills G."/>
            <person name="Bluhm B."/>
            <person name="Cannon C."/>
            <person name="Castanera R."/>
            <person name="Culley D."/>
            <person name="Daum C."/>
            <person name="Ezra D."/>
            <person name="Gonzalez J."/>
            <person name="Henrissat B."/>
            <person name="Kuo A."/>
            <person name="Liang C."/>
            <person name="Lipzen A."/>
            <person name="Lutzoni F."/>
            <person name="Magnuson J."/>
            <person name="Mondo S."/>
            <person name="Nolan M."/>
            <person name="Ohm R."/>
            <person name="Pangilinan J."/>
            <person name="Park H.-J."/>
            <person name="Ramirez L."/>
            <person name="Alfaro M."/>
            <person name="Sun H."/>
            <person name="Tritt A."/>
            <person name="Yoshinaga Y."/>
            <person name="Zwiers L.-H."/>
            <person name="Turgeon B."/>
            <person name="Goodwin S."/>
            <person name="Spatafora J."/>
            <person name="Crous P."/>
            <person name="Grigoriev I."/>
        </authorList>
    </citation>
    <scope>NUCLEOTIDE SEQUENCE</scope>
    <source>
        <strain evidence="5">CBS 113389</strain>
    </source>
</reference>
<keyword evidence="2" id="KW-0812">Transmembrane</keyword>
<evidence type="ECO:0000313" key="6">
    <source>
        <dbReference type="Proteomes" id="UP000799767"/>
    </source>
</evidence>
<feature type="signal peptide" evidence="3">
    <location>
        <begin position="1"/>
        <end position="21"/>
    </location>
</feature>
<evidence type="ECO:0000256" key="1">
    <source>
        <dbReference type="SAM" id="MobiDB-lite"/>
    </source>
</evidence>
<dbReference type="EMBL" id="MU001631">
    <property type="protein sequence ID" value="KAF2487882.1"/>
    <property type="molecule type" value="Genomic_DNA"/>
</dbReference>
<evidence type="ECO:0000313" key="5">
    <source>
        <dbReference type="EMBL" id="KAF2487882.1"/>
    </source>
</evidence>
<feature type="domain" description="DUF7137" evidence="4">
    <location>
        <begin position="122"/>
        <end position="262"/>
    </location>
</feature>
<keyword evidence="6" id="KW-1185">Reference proteome</keyword>
<dbReference type="Pfam" id="PF23585">
    <property type="entry name" value="DUF7137"/>
    <property type="match status" value="1"/>
</dbReference>
<evidence type="ECO:0000259" key="4">
    <source>
        <dbReference type="Pfam" id="PF23585"/>
    </source>
</evidence>
<accession>A0A6A6Q6G9</accession>
<feature type="region of interest" description="Disordered" evidence="1">
    <location>
        <begin position="57"/>
        <end position="119"/>
    </location>
</feature>
<gene>
    <name evidence="5" type="ORF">BDY17DRAFT_289883</name>
</gene>
<name>A0A6A6Q6G9_9PEZI</name>
<dbReference type="RefSeq" id="XP_033594451.1">
    <property type="nucleotide sequence ID" value="XM_033732414.1"/>
</dbReference>
<keyword evidence="2" id="KW-1133">Transmembrane helix</keyword>
<dbReference type="InterPro" id="IPR055561">
    <property type="entry name" value="DUF7137"/>
</dbReference>
<dbReference type="GeneID" id="54473416"/>
<dbReference type="Proteomes" id="UP000799767">
    <property type="component" value="Unassembled WGS sequence"/>
</dbReference>
<organism evidence="5 6">
    <name type="scientific">Neohortaea acidophila</name>
    <dbReference type="NCBI Taxonomy" id="245834"/>
    <lineage>
        <taxon>Eukaryota</taxon>
        <taxon>Fungi</taxon>
        <taxon>Dikarya</taxon>
        <taxon>Ascomycota</taxon>
        <taxon>Pezizomycotina</taxon>
        <taxon>Dothideomycetes</taxon>
        <taxon>Dothideomycetidae</taxon>
        <taxon>Mycosphaerellales</taxon>
        <taxon>Teratosphaeriaceae</taxon>
        <taxon>Neohortaea</taxon>
    </lineage>
</organism>
<protein>
    <recommendedName>
        <fullName evidence="4">DUF7137 domain-containing protein</fullName>
    </recommendedName>
</protein>
<keyword evidence="2" id="KW-0472">Membrane</keyword>
<feature type="compositionally biased region" description="Polar residues" evidence="1">
    <location>
        <begin position="108"/>
        <end position="118"/>
    </location>
</feature>
<feature type="compositionally biased region" description="Low complexity" evidence="1">
    <location>
        <begin position="88"/>
        <end position="107"/>
    </location>
</feature>
<evidence type="ECO:0000256" key="3">
    <source>
        <dbReference type="SAM" id="SignalP"/>
    </source>
</evidence>